<keyword evidence="4" id="KW-1185">Reference proteome</keyword>
<comment type="caution">
    <text evidence="3">The sequence shown here is derived from an EMBL/GenBank/DDBJ whole genome shotgun (WGS) entry which is preliminary data.</text>
</comment>
<sequence>MERSGAAKRPKPSGDGRLSALPGDVLVLILLRLDTTASAAVRTSVLSRRWRRIWALLPEVTSPPTATASASCSTPLEPRSSAASPSPPEAAAPIPRRPGFPPPRAA</sequence>
<accession>A0A1E5UZ00</accession>
<protein>
    <recommendedName>
        <fullName evidence="2">F-box domain-containing protein</fullName>
    </recommendedName>
</protein>
<dbReference type="EMBL" id="LWDX02057670">
    <property type="protein sequence ID" value="OEL18110.1"/>
    <property type="molecule type" value="Genomic_DNA"/>
</dbReference>
<dbReference type="InterPro" id="IPR036047">
    <property type="entry name" value="F-box-like_dom_sf"/>
</dbReference>
<organism evidence="3 4">
    <name type="scientific">Dichanthelium oligosanthes</name>
    <dbReference type="NCBI Taxonomy" id="888268"/>
    <lineage>
        <taxon>Eukaryota</taxon>
        <taxon>Viridiplantae</taxon>
        <taxon>Streptophyta</taxon>
        <taxon>Embryophyta</taxon>
        <taxon>Tracheophyta</taxon>
        <taxon>Spermatophyta</taxon>
        <taxon>Magnoliopsida</taxon>
        <taxon>Liliopsida</taxon>
        <taxon>Poales</taxon>
        <taxon>Poaceae</taxon>
        <taxon>PACMAD clade</taxon>
        <taxon>Panicoideae</taxon>
        <taxon>Panicodae</taxon>
        <taxon>Paniceae</taxon>
        <taxon>Dichantheliinae</taxon>
        <taxon>Dichanthelium</taxon>
    </lineage>
</organism>
<dbReference type="OrthoDB" id="696377at2759"/>
<dbReference type="PANTHER" id="PTHR34709">
    <property type="entry name" value="OS10G0396666 PROTEIN"/>
    <property type="match status" value="1"/>
</dbReference>
<feature type="compositionally biased region" description="Low complexity" evidence="1">
    <location>
        <begin position="62"/>
        <end position="84"/>
    </location>
</feature>
<dbReference type="InterPro" id="IPR055312">
    <property type="entry name" value="FBL15-like"/>
</dbReference>
<proteinExistence type="predicted"/>
<name>A0A1E5UZ00_9POAL</name>
<reference evidence="3 4" key="1">
    <citation type="submission" date="2016-09" db="EMBL/GenBank/DDBJ databases">
        <title>The draft genome of Dichanthelium oligosanthes: A C3 panicoid grass species.</title>
        <authorList>
            <person name="Studer A.J."/>
            <person name="Schnable J.C."/>
            <person name="Brutnell T.P."/>
        </authorList>
    </citation>
    <scope>NUCLEOTIDE SEQUENCE [LARGE SCALE GENOMIC DNA]</scope>
    <source>
        <strain evidence="4">cv. Kellogg 1175</strain>
        <tissue evidence="3">Leaf</tissue>
    </source>
</reference>
<feature type="region of interest" description="Disordered" evidence="1">
    <location>
        <begin position="1"/>
        <end position="20"/>
    </location>
</feature>
<evidence type="ECO:0000256" key="1">
    <source>
        <dbReference type="SAM" id="MobiDB-lite"/>
    </source>
</evidence>
<feature type="compositionally biased region" description="Basic residues" evidence="1">
    <location>
        <begin position="1"/>
        <end position="11"/>
    </location>
</feature>
<evidence type="ECO:0000259" key="2">
    <source>
        <dbReference type="Pfam" id="PF00646"/>
    </source>
</evidence>
<evidence type="ECO:0000313" key="4">
    <source>
        <dbReference type="Proteomes" id="UP000095767"/>
    </source>
</evidence>
<dbReference type="AlphaFoldDB" id="A0A1E5UZ00"/>
<feature type="region of interest" description="Disordered" evidence="1">
    <location>
        <begin position="62"/>
        <end position="106"/>
    </location>
</feature>
<dbReference type="SUPFAM" id="SSF81383">
    <property type="entry name" value="F-box domain"/>
    <property type="match status" value="1"/>
</dbReference>
<dbReference type="PANTHER" id="PTHR34709:SF61">
    <property type="entry name" value="OS07G0229100 PROTEIN"/>
    <property type="match status" value="1"/>
</dbReference>
<dbReference type="Proteomes" id="UP000095767">
    <property type="component" value="Unassembled WGS sequence"/>
</dbReference>
<dbReference type="InterPro" id="IPR001810">
    <property type="entry name" value="F-box_dom"/>
</dbReference>
<gene>
    <name evidence="3" type="ORF">BAE44_0020871</name>
</gene>
<feature type="compositionally biased region" description="Pro residues" evidence="1">
    <location>
        <begin position="85"/>
        <end position="106"/>
    </location>
</feature>
<dbReference type="Pfam" id="PF00646">
    <property type="entry name" value="F-box"/>
    <property type="match status" value="1"/>
</dbReference>
<evidence type="ECO:0000313" key="3">
    <source>
        <dbReference type="EMBL" id="OEL18110.1"/>
    </source>
</evidence>
<feature type="domain" description="F-box" evidence="2">
    <location>
        <begin position="18"/>
        <end position="55"/>
    </location>
</feature>
<dbReference type="STRING" id="888268.A0A1E5UZ00"/>